<reference evidence="3" key="1">
    <citation type="submission" date="2016-10" db="EMBL/GenBank/DDBJ databases">
        <authorList>
            <person name="Varghese N."/>
            <person name="Submissions S."/>
        </authorList>
    </citation>
    <scope>NUCLEOTIDE SEQUENCE [LARGE SCALE GENOMIC DNA]</scope>
    <source>
        <strain evidence="3">DSM 8415</strain>
    </source>
</reference>
<evidence type="ECO:0000313" key="3">
    <source>
        <dbReference type="Proteomes" id="UP000199411"/>
    </source>
</evidence>
<dbReference type="InterPro" id="IPR013096">
    <property type="entry name" value="Cupin_2"/>
</dbReference>
<organism evidence="2 3">
    <name type="scientific">Desulfurella multipotens</name>
    <dbReference type="NCBI Taxonomy" id="79269"/>
    <lineage>
        <taxon>Bacteria</taxon>
        <taxon>Pseudomonadati</taxon>
        <taxon>Campylobacterota</taxon>
        <taxon>Desulfurellia</taxon>
        <taxon>Desulfurellales</taxon>
        <taxon>Desulfurellaceae</taxon>
        <taxon>Desulfurella</taxon>
    </lineage>
</organism>
<dbReference type="RefSeq" id="WP_025391432.1">
    <property type="nucleotide sequence ID" value="NZ_FMYU01000011.1"/>
</dbReference>
<dbReference type="OrthoDB" id="9791297at2"/>
<evidence type="ECO:0000313" key="2">
    <source>
        <dbReference type="EMBL" id="SDC88733.1"/>
    </source>
</evidence>
<accession>A0A1G6Q8S8</accession>
<dbReference type="Pfam" id="PF07883">
    <property type="entry name" value="Cupin_2"/>
    <property type="match status" value="1"/>
</dbReference>
<dbReference type="AlphaFoldDB" id="A0A1G6Q8S8"/>
<dbReference type="InterPro" id="IPR014710">
    <property type="entry name" value="RmlC-like_jellyroll"/>
</dbReference>
<proteinExistence type="predicted"/>
<dbReference type="InterPro" id="IPR011051">
    <property type="entry name" value="RmlC_Cupin_sf"/>
</dbReference>
<dbReference type="EMBL" id="FMYU01000011">
    <property type="protein sequence ID" value="SDC88733.1"/>
    <property type="molecule type" value="Genomic_DNA"/>
</dbReference>
<dbReference type="Proteomes" id="UP000199411">
    <property type="component" value="Unassembled WGS sequence"/>
</dbReference>
<keyword evidence="3" id="KW-1185">Reference proteome</keyword>
<dbReference type="Gene3D" id="2.60.120.10">
    <property type="entry name" value="Jelly Rolls"/>
    <property type="match status" value="1"/>
</dbReference>
<dbReference type="PANTHER" id="PTHR37694">
    <property type="entry name" value="SLR8022 PROTEIN"/>
    <property type="match status" value="1"/>
</dbReference>
<gene>
    <name evidence="2" type="ORF">SAMN05660835_01526</name>
</gene>
<sequence>MKVINLDSLQNQPVEFNGKNVSGVSIRWLIKKEDGAPNFAMRYFEMQPHTEIPPHSHPWEHEIFILDGECEITVGNITKHVSKNSAVFIEPNIEHSYKNNSDKLLKFLCIIPHT</sequence>
<dbReference type="SUPFAM" id="SSF51182">
    <property type="entry name" value="RmlC-like cupins"/>
    <property type="match status" value="1"/>
</dbReference>
<feature type="domain" description="Cupin type-2" evidence="1">
    <location>
        <begin position="43"/>
        <end position="110"/>
    </location>
</feature>
<name>A0A1G6Q8S8_9BACT</name>
<evidence type="ECO:0000259" key="1">
    <source>
        <dbReference type="Pfam" id="PF07883"/>
    </source>
</evidence>
<dbReference type="CDD" id="cd02222">
    <property type="entry name" value="cupin_TM1459-like"/>
    <property type="match status" value="1"/>
</dbReference>
<protein>
    <submittedName>
        <fullName evidence="2">Cupin domain protein</fullName>
    </submittedName>
</protein>
<dbReference type="PANTHER" id="PTHR37694:SF1">
    <property type="entry name" value="SLR8022 PROTEIN"/>
    <property type="match status" value="1"/>
</dbReference>